<reference evidence="5" key="1">
    <citation type="journal article" date="2020" name="Fungal Divers.">
        <title>Resolving the Mortierellaceae phylogeny through synthesis of multi-gene phylogenetics and phylogenomics.</title>
        <authorList>
            <person name="Vandepol N."/>
            <person name="Liber J."/>
            <person name="Desiro A."/>
            <person name="Na H."/>
            <person name="Kennedy M."/>
            <person name="Barry K."/>
            <person name="Grigoriev I.V."/>
            <person name="Miller A.N."/>
            <person name="O'Donnell K."/>
            <person name="Stajich J.E."/>
            <person name="Bonito G."/>
        </authorList>
    </citation>
    <scope>NUCLEOTIDE SEQUENCE</scope>
    <source>
        <strain evidence="5">REB-010B</strain>
    </source>
</reference>
<name>A0A9P6UU16_9FUNG</name>
<dbReference type="InterPro" id="IPR002125">
    <property type="entry name" value="CMP_dCMP_dom"/>
</dbReference>
<proteinExistence type="inferred from homology"/>
<evidence type="ECO:0000313" key="6">
    <source>
        <dbReference type="Proteomes" id="UP000738325"/>
    </source>
</evidence>
<dbReference type="EMBL" id="JAAAIP010000334">
    <property type="protein sequence ID" value="KAG0319199.1"/>
    <property type="molecule type" value="Genomic_DNA"/>
</dbReference>
<dbReference type="AlphaFoldDB" id="A0A9P6UU16"/>
<dbReference type="GO" id="GO:0005634">
    <property type="term" value="C:nucleus"/>
    <property type="evidence" value="ECO:0007669"/>
    <property type="project" value="TreeGrafter"/>
</dbReference>
<protein>
    <submittedName>
        <fullName evidence="5">Adenosine deaminase, tRNA-specific 3</fullName>
    </submittedName>
</protein>
<accession>A0A9P6UU16</accession>
<keyword evidence="6" id="KW-1185">Reference proteome</keyword>
<dbReference type="OrthoDB" id="3180714at2759"/>
<comment type="caution">
    <text evidence="5">The sequence shown here is derived from an EMBL/GenBank/DDBJ whole genome shotgun (WGS) entry which is preliminary data.</text>
</comment>
<evidence type="ECO:0000256" key="3">
    <source>
        <dbReference type="SAM" id="MobiDB-lite"/>
    </source>
</evidence>
<dbReference type="CDD" id="cd01285">
    <property type="entry name" value="nucleoside_deaminase"/>
    <property type="match status" value="1"/>
</dbReference>
<dbReference type="Pfam" id="PF00383">
    <property type="entry name" value="dCMP_cyt_deam_1"/>
    <property type="match status" value="1"/>
</dbReference>
<keyword evidence="1" id="KW-0819">tRNA processing</keyword>
<organism evidence="5 6">
    <name type="scientific">Dissophora globulifera</name>
    <dbReference type="NCBI Taxonomy" id="979702"/>
    <lineage>
        <taxon>Eukaryota</taxon>
        <taxon>Fungi</taxon>
        <taxon>Fungi incertae sedis</taxon>
        <taxon>Mucoromycota</taxon>
        <taxon>Mortierellomycotina</taxon>
        <taxon>Mortierellomycetes</taxon>
        <taxon>Mortierellales</taxon>
        <taxon>Mortierellaceae</taxon>
        <taxon>Dissophora</taxon>
    </lineage>
</organism>
<dbReference type="Proteomes" id="UP000738325">
    <property type="component" value="Unassembled WGS sequence"/>
</dbReference>
<sequence>MFLLKDAGLSDSVVLSVHSVPLYPPLTRSQFEVWRMAWPTTFREDLTRHPEISESELEIIQGHMRYTWDQIKLAASQGEVPTIAVIVDPTTQKVMSTSFDTRTSSRHILNHAVMNCVEAVAKREREQGREREQEWERQQEQDPTTSEAATSPACGDKRKEHPTNTDSSASSPAGHVNDDELDPSRSRKAYLCTGYDVYLTHEPCVMCSMALVHSRVGRVFYTIPMAASGGLGSVHKIHSHPNLNHHFFVYKNVGLEEAPSETEMADGIASALELEHHNIDI</sequence>
<dbReference type="PANTHER" id="PTHR11079:SF156">
    <property type="entry name" value="INACTIVE TRNA-SPECIFIC ADENOSINE DEAMINASE-LIKE PROTEIN 3-RELATED"/>
    <property type="match status" value="1"/>
</dbReference>
<feature type="region of interest" description="Disordered" evidence="3">
    <location>
        <begin position="123"/>
        <end position="183"/>
    </location>
</feature>
<dbReference type="Gene3D" id="3.40.140.10">
    <property type="entry name" value="Cytidine Deaminase, domain 2"/>
    <property type="match status" value="1"/>
</dbReference>
<dbReference type="PANTHER" id="PTHR11079">
    <property type="entry name" value="CYTOSINE DEAMINASE FAMILY MEMBER"/>
    <property type="match status" value="1"/>
</dbReference>
<feature type="domain" description="CMP/dCMP-type deaminase" evidence="4">
    <location>
        <begin position="58"/>
        <end position="250"/>
    </location>
</feature>
<gene>
    <name evidence="5" type="primary">ADAT3</name>
    <name evidence="5" type="ORF">BGZ99_005238</name>
</gene>
<evidence type="ECO:0000256" key="1">
    <source>
        <dbReference type="ARBA" id="ARBA00022694"/>
    </source>
</evidence>
<comment type="similarity">
    <text evidence="2">Belongs to the cytidine and deoxycytidylate deaminase family. ADAT3 subfamily.</text>
</comment>
<evidence type="ECO:0000256" key="2">
    <source>
        <dbReference type="ARBA" id="ARBA00038160"/>
    </source>
</evidence>
<dbReference type="GO" id="GO:0052717">
    <property type="term" value="F:tRNA-specific adenosine-34 deaminase activity"/>
    <property type="evidence" value="ECO:0007669"/>
    <property type="project" value="TreeGrafter"/>
</dbReference>
<dbReference type="PROSITE" id="PS51747">
    <property type="entry name" value="CYT_DCMP_DEAMINASES_2"/>
    <property type="match status" value="1"/>
</dbReference>
<dbReference type="GO" id="GO:0008033">
    <property type="term" value="P:tRNA processing"/>
    <property type="evidence" value="ECO:0007669"/>
    <property type="project" value="UniProtKB-KW"/>
</dbReference>
<feature type="compositionally biased region" description="Basic and acidic residues" evidence="3">
    <location>
        <begin position="123"/>
        <end position="140"/>
    </location>
</feature>
<dbReference type="GO" id="GO:0005737">
    <property type="term" value="C:cytoplasm"/>
    <property type="evidence" value="ECO:0007669"/>
    <property type="project" value="TreeGrafter"/>
</dbReference>
<evidence type="ECO:0000313" key="5">
    <source>
        <dbReference type="EMBL" id="KAG0319199.1"/>
    </source>
</evidence>
<dbReference type="SUPFAM" id="SSF53927">
    <property type="entry name" value="Cytidine deaminase-like"/>
    <property type="match status" value="1"/>
</dbReference>
<evidence type="ECO:0000259" key="4">
    <source>
        <dbReference type="PROSITE" id="PS51747"/>
    </source>
</evidence>
<dbReference type="InterPro" id="IPR016193">
    <property type="entry name" value="Cytidine_deaminase-like"/>
</dbReference>